<dbReference type="AlphaFoldDB" id="A0A9P9YTK9"/>
<reference evidence="2" key="1">
    <citation type="journal article" date="2023" name="Genome Biol. Evol.">
        <title>Long-read-based Genome Assembly of Drosophila gunungcola Reveals Fewer Chemosensory Genes in Flower-breeding Species.</title>
        <authorList>
            <person name="Negi A."/>
            <person name="Liao B.Y."/>
            <person name="Yeh S.D."/>
        </authorList>
    </citation>
    <scope>NUCLEOTIDE SEQUENCE</scope>
    <source>
        <strain evidence="2">Sukarami</strain>
    </source>
</reference>
<dbReference type="Proteomes" id="UP001059596">
    <property type="component" value="Unassembled WGS sequence"/>
</dbReference>
<evidence type="ECO:0000313" key="3">
    <source>
        <dbReference type="Proteomes" id="UP001059596"/>
    </source>
</evidence>
<protein>
    <submittedName>
        <fullName evidence="2">Uncharacterized protein</fullName>
    </submittedName>
</protein>
<proteinExistence type="predicted"/>
<name>A0A9P9YTK9_9MUSC</name>
<evidence type="ECO:0000256" key="1">
    <source>
        <dbReference type="SAM" id="MobiDB-lite"/>
    </source>
</evidence>
<gene>
    <name evidence="2" type="ORF">M5D96_003747</name>
</gene>
<accession>A0A9P9YTK9</accession>
<feature type="compositionally biased region" description="Polar residues" evidence="1">
    <location>
        <begin position="1"/>
        <end position="11"/>
    </location>
</feature>
<dbReference type="EMBL" id="JAMKOV010000002">
    <property type="protein sequence ID" value="KAI8042434.1"/>
    <property type="molecule type" value="Genomic_DNA"/>
</dbReference>
<feature type="region of interest" description="Disordered" evidence="1">
    <location>
        <begin position="1"/>
        <end position="48"/>
    </location>
</feature>
<sequence length="48" mass="5056">MTDDGSGNISPNPAHRPRVQSPTAEFPPNALRMSLLNSPPSELVGCVP</sequence>
<comment type="caution">
    <text evidence="2">The sequence shown here is derived from an EMBL/GenBank/DDBJ whole genome shotgun (WGS) entry which is preliminary data.</text>
</comment>
<organism evidence="2 3">
    <name type="scientific">Drosophila gunungcola</name>
    <name type="common">fruit fly</name>
    <dbReference type="NCBI Taxonomy" id="103775"/>
    <lineage>
        <taxon>Eukaryota</taxon>
        <taxon>Metazoa</taxon>
        <taxon>Ecdysozoa</taxon>
        <taxon>Arthropoda</taxon>
        <taxon>Hexapoda</taxon>
        <taxon>Insecta</taxon>
        <taxon>Pterygota</taxon>
        <taxon>Neoptera</taxon>
        <taxon>Endopterygota</taxon>
        <taxon>Diptera</taxon>
        <taxon>Brachycera</taxon>
        <taxon>Muscomorpha</taxon>
        <taxon>Ephydroidea</taxon>
        <taxon>Drosophilidae</taxon>
        <taxon>Drosophila</taxon>
        <taxon>Sophophora</taxon>
    </lineage>
</organism>
<keyword evidence="3" id="KW-1185">Reference proteome</keyword>
<evidence type="ECO:0000313" key="2">
    <source>
        <dbReference type="EMBL" id="KAI8042434.1"/>
    </source>
</evidence>